<dbReference type="RefSeq" id="XP_030544085.2">
    <property type="nucleotide sequence ID" value="XM_030688225.2"/>
</dbReference>
<dbReference type="Proteomes" id="UP000827889">
    <property type="component" value="Chromosome 2"/>
</dbReference>
<dbReference type="PANTHER" id="PTHR27005:SF468">
    <property type="entry name" value="OS01G0310500 PROTEIN"/>
    <property type="match status" value="1"/>
</dbReference>
<evidence type="ECO:0000256" key="5">
    <source>
        <dbReference type="SAM" id="Phobius"/>
    </source>
</evidence>
<accession>A0A8B8QAF1</accession>
<dbReference type="GO" id="GO:0005524">
    <property type="term" value="F:ATP binding"/>
    <property type="evidence" value="ECO:0007669"/>
    <property type="project" value="UniProtKB-KW"/>
</dbReference>
<reference evidence="7" key="1">
    <citation type="submission" date="2025-05" db="UniProtKB">
        <authorList>
            <consortium name="RefSeq"/>
        </authorList>
    </citation>
    <scope>NUCLEOTIDE SEQUENCE [LARGE SCALE GENOMIC DNA]</scope>
</reference>
<gene>
    <name evidence="8" type="primary">LOC115750710</name>
</gene>
<keyword evidence="5" id="KW-0472">Membrane</keyword>
<dbReference type="InterPro" id="IPR008271">
    <property type="entry name" value="Ser/Thr_kinase_AS"/>
</dbReference>
<evidence type="ECO:0000256" key="2">
    <source>
        <dbReference type="ARBA" id="ARBA00022840"/>
    </source>
</evidence>
<sequence>MQQESARVDPDCAISVTDSNAANLDSDDEVGEPFPLSCKCVKSYMHKINIDWPRIAAGIIVLLFSLAFLYLGHQKRKLIRLKEQYFKQNGSLLLQQRLYERDRTAKAAKIYSAEELEKATDNFDESRRVGQGGCGTVYKGSLPNDTVVAIKKSKLVEQSQIERFINEVIVLSQVNNCNVIQLLGCYLETKVPLLVYEFVDNGTLFDHILNPNKSSKLSWETRSRIASKIAGVLSYLHSTASTPIIHQDVKWANILLDANYTAKVSDFEASRLVPLDETQLSTLV</sequence>
<keyword evidence="5" id="KW-0812">Transmembrane</keyword>
<feature type="transmembrane region" description="Helical" evidence="5">
    <location>
        <begin position="52"/>
        <end position="72"/>
    </location>
</feature>
<dbReference type="KEGG" id="rarg:115750710"/>
<evidence type="ECO:0000259" key="6">
    <source>
        <dbReference type="PROSITE" id="PS50011"/>
    </source>
</evidence>
<comment type="catalytic activity">
    <reaction evidence="4">
        <text>L-threonyl-[protein] + ATP = O-phospho-L-threonyl-[protein] + ADP + H(+)</text>
        <dbReference type="Rhea" id="RHEA:46608"/>
        <dbReference type="Rhea" id="RHEA-COMP:11060"/>
        <dbReference type="Rhea" id="RHEA-COMP:11605"/>
        <dbReference type="ChEBI" id="CHEBI:15378"/>
        <dbReference type="ChEBI" id="CHEBI:30013"/>
        <dbReference type="ChEBI" id="CHEBI:30616"/>
        <dbReference type="ChEBI" id="CHEBI:61977"/>
        <dbReference type="ChEBI" id="CHEBI:456216"/>
    </reaction>
</comment>
<comment type="catalytic activity">
    <reaction evidence="3">
        <text>L-seryl-[protein] + ATP = O-phospho-L-seryl-[protein] + ADP + H(+)</text>
        <dbReference type="Rhea" id="RHEA:17989"/>
        <dbReference type="Rhea" id="RHEA-COMP:9863"/>
        <dbReference type="Rhea" id="RHEA-COMP:11604"/>
        <dbReference type="ChEBI" id="CHEBI:15378"/>
        <dbReference type="ChEBI" id="CHEBI:29999"/>
        <dbReference type="ChEBI" id="CHEBI:30616"/>
        <dbReference type="ChEBI" id="CHEBI:83421"/>
        <dbReference type="ChEBI" id="CHEBI:456216"/>
    </reaction>
</comment>
<dbReference type="InterPro" id="IPR045274">
    <property type="entry name" value="WAK-like"/>
</dbReference>
<dbReference type="Pfam" id="PF00069">
    <property type="entry name" value="Pkinase"/>
    <property type="match status" value="1"/>
</dbReference>
<dbReference type="GeneID" id="115750710"/>
<dbReference type="InterPro" id="IPR011009">
    <property type="entry name" value="Kinase-like_dom_sf"/>
</dbReference>
<proteinExistence type="predicted"/>
<keyword evidence="5" id="KW-1133">Transmembrane helix</keyword>
<keyword evidence="1" id="KW-0547">Nucleotide-binding</keyword>
<evidence type="ECO:0000256" key="4">
    <source>
        <dbReference type="ARBA" id="ARBA00047951"/>
    </source>
</evidence>
<name>A0A8B8QAF1_9MYRT</name>
<dbReference type="PROSITE" id="PS00108">
    <property type="entry name" value="PROTEIN_KINASE_ST"/>
    <property type="match status" value="1"/>
</dbReference>
<keyword evidence="2" id="KW-0067">ATP-binding</keyword>
<dbReference type="InterPro" id="IPR000719">
    <property type="entry name" value="Prot_kinase_dom"/>
</dbReference>
<dbReference type="PROSITE" id="PS50011">
    <property type="entry name" value="PROTEIN_KINASE_DOM"/>
    <property type="match status" value="1"/>
</dbReference>
<feature type="domain" description="Protein kinase" evidence="6">
    <location>
        <begin position="123"/>
        <end position="284"/>
    </location>
</feature>
<evidence type="ECO:0000256" key="1">
    <source>
        <dbReference type="ARBA" id="ARBA00022741"/>
    </source>
</evidence>
<evidence type="ECO:0000256" key="3">
    <source>
        <dbReference type="ARBA" id="ARBA00047558"/>
    </source>
</evidence>
<protein>
    <submittedName>
        <fullName evidence="8">Wall-associated receptor kinase 3-like</fullName>
    </submittedName>
</protein>
<organism evidence="7 8">
    <name type="scientific">Rhodamnia argentea</name>
    <dbReference type="NCBI Taxonomy" id="178133"/>
    <lineage>
        <taxon>Eukaryota</taxon>
        <taxon>Viridiplantae</taxon>
        <taxon>Streptophyta</taxon>
        <taxon>Embryophyta</taxon>
        <taxon>Tracheophyta</taxon>
        <taxon>Spermatophyta</taxon>
        <taxon>Magnoliopsida</taxon>
        <taxon>eudicotyledons</taxon>
        <taxon>Gunneridae</taxon>
        <taxon>Pentapetalae</taxon>
        <taxon>rosids</taxon>
        <taxon>malvids</taxon>
        <taxon>Myrtales</taxon>
        <taxon>Myrtaceae</taxon>
        <taxon>Myrtoideae</taxon>
        <taxon>Myrteae</taxon>
        <taxon>Australasian group</taxon>
        <taxon>Rhodamnia</taxon>
    </lineage>
</organism>
<dbReference type="Gene3D" id="3.30.200.20">
    <property type="entry name" value="Phosphorylase Kinase, domain 1"/>
    <property type="match status" value="1"/>
</dbReference>
<dbReference type="AlphaFoldDB" id="A0A8B8QAF1"/>
<dbReference type="GO" id="GO:0005886">
    <property type="term" value="C:plasma membrane"/>
    <property type="evidence" value="ECO:0007669"/>
    <property type="project" value="TreeGrafter"/>
</dbReference>
<dbReference type="SUPFAM" id="SSF56112">
    <property type="entry name" value="Protein kinase-like (PK-like)"/>
    <property type="match status" value="1"/>
</dbReference>
<evidence type="ECO:0000313" key="7">
    <source>
        <dbReference type="Proteomes" id="UP000827889"/>
    </source>
</evidence>
<keyword evidence="7" id="KW-1185">Reference proteome</keyword>
<dbReference type="SMART" id="SM00220">
    <property type="entry name" value="S_TKc"/>
    <property type="match status" value="1"/>
</dbReference>
<dbReference type="PANTHER" id="PTHR27005">
    <property type="entry name" value="WALL-ASSOCIATED RECEPTOR KINASE-LIKE 21"/>
    <property type="match status" value="1"/>
</dbReference>
<evidence type="ECO:0000313" key="8">
    <source>
        <dbReference type="RefSeq" id="XP_030544085.2"/>
    </source>
</evidence>
<reference evidence="8" key="2">
    <citation type="submission" date="2025-08" db="UniProtKB">
        <authorList>
            <consortium name="RefSeq"/>
        </authorList>
    </citation>
    <scope>IDENTIFICATION</scope>
    <source>
        <tissue evidence="8">Leaf</tissue>
    </source>
</reference>
<dbReference type="GO" id="GO:0007166">
    <property type="term" value="P:cell surface receptor signaling pathway"/>
    <property type="evidence" value="ECO:0007669"/>
    <property type="project" value="InterPro"/>
</dbReference>
<dbReference type="GO" id="GO:0004674">
    <property type="term" value="F:protein serine/threonine kinase activity"/>
    <property type="evidence" value="ECO:0007669"/>
    <property type="project" value="UniProtKB-KW"/>
</dbReference>
<dbReference type="Gene3D" id="1.10.510.10">
    <property type="entry name" value="Transferase(Phosphotransferase) domain 1"/>
    <property type="match status" value="1"/>
</dbReference>